<evidence type="ECO:0000313" key="3">
    <source>
        <dbReference type="Proteomes" id="UP000034112"/>
    </source>
</evidence>
<dbReference type="AlphaFoldDB" id="A0A0F9XUD4"/>
<dbReference type="Gene3D" id="1.25.40.750">
    <property type="entry name" value="Domain of unknown function DUF5071"/>
    <property type="match status" value="1"/>
</dbReference>
<proteinExistence type="predicted"/>
<evidence type="ECO:0000313" key="2">
    <source>
        <dbReference type="EMBL" id="KKP03698.1"/>
    </source>
</evidence>
<protein>
    <recommendedName>
        <fullName evidence="1">DUF5071 domain-containing protein</fullName>
    </recommendedName>
</protein>
<dbReference type="EMBL" id="JOKZ01000101">
    <property type="protein sequence ID" value="KKP03698.1"/>
    <property type="molecule type" value="Genomic_DNA"/>
</dbReference>
<name>A0A0F9XUD4_TRIHA</name>
<dbReference type="Pfam" id="PF16804">
    <property type="entry name" value="DUF5071"/>
    <property type="match status" value="1"/>
</dbReference>
<reference evidence="3" key="1">
    <citation type="journal article" date="2015" name="Genome Announc.">
        <title>Draft whole-genome sequence of the biocontrol agent Trichoderma harzianum T6776.</title>
        <authorList>
            <person name="Baroncelli R."/>
            <person name="Piaggeschi G."/>
            <person name="Fiorini L."/>
            <person name="Bertolini E."/>
            <person name="Zapparata A."/>
            <person name="Pe M.E."/>
            <person name="Sarrocco S."/>
            <person name="Vannacci G."/>
        </authorList>
    </citation>
    <scope>NUCLEOTIDE SEQUENCE [LARGE SCALE GENOMIC DNA]</scope>
    <source>
        <strain evidence="3">T6776</strain>
    </source>
</reference>
<gene>
    <name evidence="2" type="ORF">THAR02_04214</name>
</gene>
<dbReference type="InterPro" id="IPR031837">
    <property type="entry name" value="DUF5071"/>
</dbReference>
<dbReference type="Proteomes" id="UP000034112">
    <property type="component" value="Unassembled WGS sequence"/>
</dbReference>
<accession>A0A0F9XUD4</accession>
<sequence>MAKVQVGFGGRLPKCCVTPTITAYPAAQRSAYTCTSTHYMYRCRCNIPRAHIPRGHIRSIAAITTTNLNRSAMQQTHAGWNREALDEAIDSGSLDRLLHWIGTTPSNSAAAEDADRVSSTKARDILIARAQDPLVIQGISSVLSKPVKSKDDFYTACAGLDSILSDLPLATLRLYRSGIEALAANTTYGPSGVSLPSLTNRAKDAIKFIDFPELTWAPEHKMDYMAERSLSERVHTAQEMKPHARDLLGWLADYNWPPYSGCEKQLARFPEVAVDPIKEIIKDYRDDDPEWLLHLLDFVKESVPIGVLWEKLEPELSSLSSIEADDDDDEEIRDLAETAKSMLGQLNEWKREQSGNK</sequence>
<organism evidence="2 3">
    <name type="scientific">Trichoderma harzianum</name>
    <name type="common">Hypocrea lixii</name>
    <dbReference type="NCBI Taxonomy" id="5544"/>
    <lineage>
        <taxon>Eukaryota</taxon>
        <taxon>Fungi</taxon>
        <taxon>Dikarya</taxon>
        <taxon>Ascomycota</taxon>
        <taxon>Pezizomycotina</taxon>
        <taxon>Sordariomycetes</taxon>
        <taxon>Hypocreomycetidae</taxon>
        <taxon>Hypocreales</taxon>
        <taxon>Hypocreaceae</taxon>
        <taxon>Trichoderma</taxon>
    </lineage>
</organism>
<dbReference type="InterPro" id="IPR038692">
    <property type="entry name" value="Cthe_2751_sf"/>
</dbReference>
<evidence type="ECO:0000259" key="1">
    <source>
        <dbReference type="Pfam" id="PF16804"/>
    </source>
</evidence>
<comment type="caution">
    <text evidence="2">The sequence shown here is derived from an EMBL/GenBank/DDBJ whole genome shotgun (WGS) entry which is preliminary data.</text>
</comment>
<dbReference type="OrthoDB" id="2969215at2759"/>
<feature type="domain" description="DUF5071" evidence="1">
    <location>
        <begin position="216"/>
        <end position="337"/>
    </location>
</feature>